<evidence type="ECO:0000313" key="2">
    <source>
        <dbReference type="Proteomes" id="UP000251047"/>
    </source>
</evidence>
<evidence type="ECO:0000313" key="1">
    <source>
        <dbReference type="EMBL" id="RAV34390.1"/>
    </source>
</evidence>
<dbReference type="RefSeq" id="WP_112769149.1">
    <property type="nucleotide sequence ID" value="NZ_CP063191.1"/>
</dbReference>
<proteinExistence type="predicted"/>
<reference evidence="1 2" key="1">
    <citation type="journal article" date="2018" name="Syst. Appl. Microbiol.">
        <title>Corynebacterium heidelbergense sp. nov., isolated from the preen glands of Egyptian geese (Alopochen aegyptiacus).</title>
        <authorList>
            <person name="Braun M.S."/>
            <person name="Wang E."/>
            <person name="Zimmermann S."/>
            <person name="Wink M."/>
        </authorList>
    </citation>
    <scope>NUCLEOTIDE SEQUENCE [LARGE SCALE GENOMIC DNA]</scope>
    <source>
        <strain evidence="1 2">DSM 104638</strain>
    </source>
</reference>
<dbReference type="OrthoDB" id="4420183at2"/>
<dbReference type="EMBL" id="PHQP01000017">
    <property type="protein sequence ID" value="RAV34390.1"/>
    <property type="molecule type" value="Genomic_DNA"/>
</dbReference>
<dbReference type="Proteomes" id="UP000251047">
    <property type="component" value="Unassembled WGS sequence"/>
</dbReference>
<dbReference type="AlphaFoldDB" id="A0A364VCN9"/>
<sequence>MIAELNSIGLNFPRWQDALEAAYASGRLGVLGEVGDGQLLCYDDASGSRLVILAAEPYGCFASFRTGAPTTGHISMVTDIIGVVDIVADTTELHTSGQSAPVLGTVTATVDQGPLFSDVGTLNYQPIALSAIATDVRLHADGAGSQEPSVVSTGYRDLSAGSTAPHAGAQIRVPLASVRPGRNELTGQSFTIAEVQQPFPFTLLLPHDIADPAELGTTVVEGAVVEGTVQFAVSLSAPATCGGAGGCGSGSCGCDGCS</sequence>
<gene>
    <name evidence="1" type="ORF">CWC39_03525</name>
</gene>
<name>A0A364VCN9_9CORY</name>
<protein>
    <submittedName>
        <fullName evidence="1">Uncharacterized protein</fullName>
    </submittedName>
</protein>
<accession>A0A364VCN9</accession>
<comment type="caution">
    <text evidence="1">The sequence shown here is derived from an EMBL/GenBank/DDBJ whole genome shotgun (WGS) entry which is preliminary data.</text>
</comment>
<organism evidence="1 2">
    <name type="scientific">Corynebacterium heidelbergense</name>
    <dbReference type="NCBI Taxonomy" id="2055947"/>
    <lineage>
        <taxon>Bacteria</taxon>
        <taxon>Bacillati</taxon>
        <taxon>Actinomycetota</taxon>
        <taxon>Actinomycetes</taxon>
        <taxon>Mycobacteriales</taxon>
        <taxon>Corynebacteriaceae</taxon>
        <taxon>Corynebacterium</taxon>
    </lineage>
</organism>